<keyword evidence="18" id="KW-1185">Reference proteome</keyword>
<dbReference type="Pfam" id="PF17830">
    <property type="entry name" value="STI1-HOP_DP"/>
    <property type="match status" value="1"/>
</dbReference>
<dbReference type="PANTHER" id="PTHR22904">
    <property type="entry name" value="TPR REPEAT CONTAINING PROTEIN"/>
    <property type="match status" value="1"/>
</dbReference>
<keyword evidence="6" id="KW-0479">Metal-binding</keyword>
<dbReference type="GO" id="GO:0051879">
    <property type="term" value="F:Hsp90 protein binding"/>
    <property type="evidence" value="ECO:0007669"/>
    <property type="project" value="TreeGrafter"/>
</dbReference>
<feature type="region of interest" description="Disordered" evidence="15">
    <location>
        <begin position="198"/>
        <end position="223"/>
    </location>
</feature>
<evidence type="ECO:0000256" key="9">
    <source>
        <dbReference type="ARBA" id="ARBA00022786"/>
    </source>
</evidence>
<keyword evidence="5" id="KW-0963">Cytoplasm</keyword>
<feature type="repeat" description="TPR" evidence="14">
    <location>
        <begin position="18"/>
        <end position="51"/>
    </location>
</feature>
<dbReference type="Gene3D" id="1.10.260.100">
    <property type="match status" value="1"/>
</dbReference>
<dbReference type="InterPro" id="IPR041243">
    <property type="entry name" value="STI1/HOP_DP"/>
</dbReference>
<evidence type="ECO:0000256" key="15">
    <source>
        <dbReference type="SAM" id="MobiDB-lite"/>
    </source>
</evidence>
<dbReference type="Gene3D" id="1.25.40.10">
    <property type="entry name" value="Tetratricopeptide repeat domain"/>
    <property type="match status" value="3"/>
</dbReference>
<feature type="repeat" description="TPR" evidence="14">
    <location>
        <begin position="225"/>
        <end position="258"/>
    </location>
</feature>
<dbReference type="FunFam" id="1.25.40.10:FF:000010">
    <property type="entry name" value="Stress-induced phosphoprotein 1"/>
    <property type="match status" value="1"/>
</dbReference>
<dbReference type="Proteomes" id="UP000030764">
    <property type="component" value="Unassembled WGS sequence"/>
</dbReference>
<feature type="repeat" description="TPR" evidence="14">
    <location>
        <begin position="86"/>
        <end position="119"/>
    </location>
</feature>
<dbReference type="Pfam" id="PF07719">
    <property type="entry name" value="TPR_2"/>
    <property type="match status" value="1"/>
</dbReference>
<evidence type="ECO:0000256" key="12">
    <source>
        <dbReference type="ARBA" id="ARBA00023242"/>
    </source>
</evidence>
<evidence type="ECO:0000256" key="11">
    <source>
        <dbReference type="ARBA" id="ARBA00022833"/>
    </source>
</evidence>
<dbReference type="EMBL" id="KL363228">
    <property type="protein sequence ID" value="KFD52350.1"/>
    <property type="molecule type" value="Genomic_DNA"/>
</dbReference>
<dbReference type="Pfam" id="PF13414">
    <property type="entry name" value="TPR_11"/>
    <property type="match status" value="1"/>
</dbReference>
<proteinExistence type="inferred from homology"/>
<dbReference type="FunFam" id="1.25.40.10:FF:000020">
    <property type="entry name" value="Stress-induced phosphoprotein 1"/>
    <property type="match status" value="1"/>
</dbReference>
<protein>
    <recommendedName>
        <fullName evidence="16">RING-type domain-containing protein</fullName>
    </recommendedName>
</protein>
<evidence type="ECO:0000313" key="17">
    <source>
        <dbReference type="EMBL" id="KFD52350.1"/>
    </source>
</evidence>
<evidence type="ECO:0000256" key="10">
    <source>
        <dbReference type="ARBA" id="ARBA00022803"/>
    </source>
</evidence>
<keyword evidence="12" id="KW-0539">Nucleus</keyword>
<dbReference type="Pfam" id="PF13424">
    <property type="entry name" value="TPR_12"/>
    <property type="match status" value="1"/>
</dbReference>
<dbReference type="SMART" id="SM00028">
    <property type="entry name" value="TPR"/>
    <property type="match status" value="9"/>
</dbReference>
<dbReference type="FunFam" id="1.25.40.10:FF:000027">
    <property type="entry name" value="stress-induced-phosphoprotein 1 isoform X1"/>
    <property type="match status" value="1"/>
</dbReference>
<gene>
    <name evidence="17" type="ORF">M513_06731</name>
</gene>
<keyword evidence="10 14" id="KW-0802">TPR repeat</keyword>
<dbReference type="InterPro" id="IPR019734">
    <property type="entry name" value="TPR_rpt"/>
</dbReference>
<dbReference type="SUPFAM" id="SSF57850">
    <property type="entry name" value="RING/U-box"/>
    <property type="match status" value="1"/>
</dbReference>
<dbReference type="Pfam" id="PF00515">
    <property type="entry name" value="TPR_1"/>
    <property type="match status" value="1"/>
</dbReference>
<comment type="pathway">
    <text evidence="3">Protein modification; protein ubiquitination.</text>
</comment>
<keyword evidence="7" id="KW-0677">Repeat</keyword>
<dbReference type="InterPro" id="IPR013105">
    <property type="entry name" value="TPR_2"/>
</dbReference>
<organism evidence="17 18">
    <name type="scientific">Trichuris suis</name>
    <name type="common">pig whipworm</name>
    <dbReference type="NCBI Taxonomy" id="68888"/>
    <lineage>
        <taxon>Eukaryota</taxon>
        <taxon>Metazoa</taxon>
        <taxon>Ecdysozoa</taxon>
        <taxon>Nematoda</taxon>
        <taxon>Enoplea</taxon>
        <taxon>Dorylaimia</taxon>
        <taxon>Trichinellida</taxon>
        <taxon>Trichuridae</taxon>
        <taxon>Trichuris</taxon>
    </lineage>
</organism>
<feature type="repeat" description="TPR" evidence="14">
    <location>
        <begin position="428"/>
        <end position="461"/>
    </location>
</feature>
<dbReference type="PROSITE" id="PS50005">
    <property type="entry name" value="TPR"/>
    <property type="match status" value="6"/>
</dbReference>
<dbReference type="Pfam" id="PF12678">
    <property type="entry name" value="zf-rbx1"/>
    <property type="match status" value="1"/>
</dbReference>
<reference evidence="17 18" key="1">
    <citation type="journal article" date="2014" name="Nat. Genet.">
        <title>Genome and transcriptome of the porcine whipworm Trichuris suis.</title>
        <authorList>
            <person name="Jex A.R."/>
            <person name="Nejsum P."/>
            <person name="Schwarz E.M."/>
            <person name="Hu L."/>
            <person name="Young N.D."/>
            <person name="Hall R.S."/>
            <person name="Korhonen P.K."/>
            <person name="Liao S."/>
            <person name="Thamsborg S."/>
            <person name="Xia J."/>
            <person name="Xu P."/>
            <person name="Wang S."/>
            <person name="Scheerlinck J.P."/>
            <person name="Hofmann A."/>
            <person name="Sternberg P.W."/>
            <person name="Wang J."/>
            <person name="Gasser R.B."/>
        </authorList>
    </citation>
    <scope>NUCLEOTIDE SEQUENCE [LARGE SCALE GENOMIC DNA]</scope>
    <source>
        <strain evidence="17">DCEP-RM93M</strain>
    </source>
</reference>
<dbReference type="GO" id="GO:0005737">
    <property type="term" value="C:cytoplasm"/>
    <property type="evidence" value="ECO:0007669"/>
    <property type="project" value="UniProtKB-SubCell"/>
</dbReference>
<dbReference type="InterPro" id="IPR011990">
    <property type="entry name" value="TPR-like_helical_dom_sf"/>
</dbReference>
<keyword evidence="8 13" id="KW-0863">Zinc-finger</keyword>
<evidence type="ECO:0000256" key="8">
    <source>
        <dbReference type="ARBA" id="ARBA00022771"/>
    </source>
</evidence>
<dbReference type="GO" id="GO:0008270">
    <property type="term" value="F:zinc ion binding"/>
    <property type="evidence" value="ECO:0007669"/>
    <property type="project" value="UniProtKB-KW"/>
</dbReference>
<feature type="repeat" description="TPR" evidence="14">
    <location>
        <begin position="360"/>
        <end position="393"/>
    </location>
</feature>
<name>A0A085M554_9BILA</name>
<dbReference type="Pfam" id="PF13181">
    <property type="entry name" value="TPR_8"/>
    <property type="match status" value="2"/>
</dbReference>
<dbReference type="InterPro" id="IPR024766">
    <property type="entry name" value="Znf_RING_H2"/>
</dbReference>
<evidence type="ECO:0000256" key="3">
    <source>
        <dbReference type="ARBA" id="ARBA00004906"/>
    </source>
</evidence>
<comment type="similarity">
    <text evidence="4">Belongs to the RING-box family.</text>
</comment>
<feature type="domain" description="RING-type" evidence="16">
    <location>
        <begin position="620"/>
        <end position="676"/>
    </location>
</feature>
<dbReference type="GO" id="GO:0005634">
    <property type="term" value="C:nucleus"/>
    <property type="evidence" value="ECO:0007669"/>
    <property type="project" value="UniProtKB-SubCell"/>
</dbReference>
<evidence type="ECO:0000256" key="6">
    <source>
        <dbReference type="ARBA" id="ARBA00022723"/>
    </source>
</evidence>
<dbReference type="InterPro" id="IPR001841">
    <property type="entry name" value="Znf_RING"/>
</dbReference>
<evidence type="ECO:0000256" key="14">
    <source>
        <dbReference type="PROSITE-ProRule" id="PRU00339"/>
    </source>
</evidence>
<dbReference type="PANTHER" id="PTHR22904:SF523">
    <property type="entry name" value="STRESS-INDUCED-PHOSPHOPROTEIN 1"/>
    <property type="match status" value="1"/>
</dbReference>
<evidence type="ECO:0000256" key="2">
    <source>
        <dbReference type="ARBA" id="ARBA00004496"/>
    </source>
</evidence>
<dbReference type="PROSITE" id="PS50089">
    <property type="entry name" value="ZF_RING_2"/>
    <property type="match status" value="1"/>
</dbReference>
<dbReference type="GO" id="GO:0031462">
    <property type="term" value="C:Cul2-RING ubiquitin ligase complex"/>
    <property type="evidence" value="ECO:0007669"/>
    <property type="project" value="UniProtKB-ARBA"/>
</dbReference>
<evidence type="ECO:0000259" key="16">
    <source>
        <dbReference type="PROSITE" id="PS50089"/>
    </source>
</evidence>
<sequence>MDKLHPETFYTVNVLPDADSLKEYGNMALAEGKFEEAIEFYSKAIEKEPSNHVLYSNRSAAYAKAGKYESALTDAEKTISLKKDWAKGYSRKGAALSLLGRHMEAKQSYDEGLKYDPNSELLKQGIKAEESYLQNPFQTLLSNPVYLAKLSSDPRTRHLLKDEKFLKALNDPESYGDTEMLNKLQLLLSVAGFDNPVNDWKETGDSKPSTEKEAQPDVSDQSKMAMKEKDLGNQAYRQKDFAKAHAHYDKAIELDPENITYYNNKAAVYFEQKDYDMCIKTCEKAVEVGRECRADFKLIGKAYARMALAYTKEEKFKEALSFYDKSLSEHRDPDVVKRRQEVERIVKEQEKSAYYNPELSLAEKQKGNDCFKEGKYPEAIKHYTEAIRRNPSDAVLFSNRAACYTKLMEFEMALADCDSCISLDPKFLKGHLRKGAALMAMKQPSRAMSAYEEAMKIDPNNEEARTGLYEAMNAFEENPEEMRKRAMENPEVREILADPAMMCILEQMTKDPNAAFKEPGHCWQNCQAGRSWHYTHALRRGMQMRSAAHHLHQWKFCCAAANFCELWFSLPLPSTSEKMDVDSESEQAPPEDAVPPKPRFQIKKWNAVAMWAWDIAVDNCAVCRNHIMELCIECQAAQGTGQTEECTVAWGVCNHAFHFHCISRWLKTRHVCPLDNRDWEFQKYGK</sequence>
<feature type="repeat" description="TPR" evidence="14">
    <location>
        <begin position="300"/>
        <end position="333"/>
    </location>
</feature>
<dbReference type="FunFam" id="3.30.40.10:FF:000010">
    <property type="entry name" value="E3 ubiquitin-protein ligase RBX1"/>
    <property type="match status" value="1"/>
</dbReference>
<evidence type="ECO:0000256" key="1">
    <source>
        <dbReference type="ARBA" id="ARBA00004123"/>
    </source>
</evidence>
<feature type="compositionally biased region" description="Basic and acidic residues" evidence="15">
    <location>
        <begin position="199"/>
        <end position="215"/>
    </location>
</feature>
<comment type="subcellular location">
    <subcellularLocation>
        <location evidence="2">Cytoplasm</location>
    </subcellularLocation>
    <subcellularLocation>
        <location evidence="1">Nucleus</location>
    </subcellularLocation>
</comment>
<dbReference type="AlphaFoldDB" id="A0A085M554"/>
<dbReference type="CDD" id="cd16485">
    <property type="entry name" value="mRING-H2-C3H2C2D_RBX1"/>
    <property type="match status" value="1"/>
</dbReference>
<dbReference type="SUPFAM" id="SSF48452">
    <property type="entry name" value="TPR-like"/>
    <property type="match status" value="3"/>
</dbReference>
<keyword evidence="11" id="KW-0862">Zinc</keyword>
<accession>A0A085M554</accession>
<evidence type="ECO:0000256" key="7">
    <source>
        <dbReference type="ARBA" id="ARBA00022737"/>
    </source>
</evidence>
<dbReference type="Gene3D" id="3.30.40.10">
    <property type="entry name" value="Zinc/RING finger domain, C3HC4 (zinc finger)"/>
    <property type="match status" value="1"/>
</dbReference>
<evidence type="ECO:0000256" key="4">
    <source>
        <dbReference type="ARBA" id="ARBA00009273"/>
    </source>
</evidence>
<evidence type="ECO:0000256" key="5">
    <source>
        <dbReference type="ARBA" id="ARBA00022490"/>
    </source>
</evidence>
<dbReference type="InterPro" id="IPR013083">
    <property type="entry name" value="Znf_RING/FYVE/PHD"/>
</dbReference>
<dbReference type="PROSITE" id="PS50293">
    <property type="entry name" value="TPR_REGION"/>
    <property type="match status" value="1"/>
</dbReference>
<evidence type="ECO:0000256" key="13">
    <source>
        <dbReference type="PROSITE-ProRule" id="PRU00175"/>
    </source>
</evidence>
<evidence type="ECO:0000313" key="18">
    <source>
        <dbReference type="Proteomes" id="UP000030764"/>
    </source>
</evidence>
<keyword evidence="9" id="KW-0833">Ubl conjugation pathway</keyword>